<dbReference type="Pfam" id="PF07258">
    <property type="entry name" value="COMM_domain"/>
    <property type="match status" value="1"/>
</dbReference>
<sequence length="194" mass="23180">MECNWLKISPSLKKGIDLINLLEETKFEQFLRRIVLKLKQQDTEIFTEEERRKLEKIFRLNEEQLLFVIKTILYIYKRILKFIFMPINLKNDLINVGIEEEKSNFFVKLWSTETSLTLHNLSSITNEKYENNPNINWKLNTELSSEYHKKTKIPKAYISLNGKKDITELELTHQELNSIFLQIETIQSELDNLI</sequence>
<dbReference type="Pfam" id="PF21672">
    <property type="entry name" value="COMM_HN"/>
    <property type="match status" value="1"/>
</dbReference>
<evidence type="ECO:0000259" key="1">
    <source>
        <dbReference type="Pfam" id="PF07258"/>
    </source>
</evidence>
<reference evidence="2" key="1">
    <citation type="submission" date="2021-12" db="EMBL/GenBank/DDBJ databases">
        <authorList>
            <person name="Martin H S."/>
        </authorList>
    </citation>
    <scope>NUCLEOTIDE SEQUENCE</scope>
</reference>
<dbReference type="OrthoDB" id="77522at2759"/>
<dbReference type="EMBL" id="OV170225">
    <property type="protein sequence ID" value="CAH0724976.1"/>
    <property type="molecule type" value="Genomic_DNA"/>
</dbReference>
<dbReference type="InterPro" id="IPR017920">
    <property type="entry name" value="COMM"/>
</dbReference>
<gene>
    <name evidence="2" type="ORF">BINO364_LOCUS10610</name>
</gene>
<organism evidence="2 3">
    <name type="scientific">Brenthis ino</name>
    <name type="common">lesser marbled fritillary</name>
    <dbReference type="NCBI Taxonomy" id="405034"/>
    <lineage>
        <taxon>Eukaryota</taxon>
        <taxon>Metazoa</taxon>
        <taxon>Ecdysozoa</taxon>
        <taxon>Arthropoda</taxon>
        <taxon>Hexapoda</taxon>
        <taxon>Insecta</taxon>
        <taxon>Pterygota</taxon>
        <taxon>Neoptera</taxon>
        <taxon>Endopterygota</taxon>
        <taxon>Lepidoptera</taxon>
        <taxon>Glossata</taxon>
        <taxon>Ditrysia</taxon>
        <taxon>Papilionoidea</taxon>
        <taxon>Nymphalidae</taxon>
        <taxon>Heliconiinae</taxon>
        <taxon>Argynnini</taxon>
        <taxon>Brenthis</taxon>
    </lineage>
</organism>
<dbReference type="PANTHER" id="PTHR12333:SF0">
    <property type="entry name" value="COMM DOMAIN-CONTAINING PROTEIN 10"/>
    <property type="match status" value="1"/>
</dbReference>
<accession>A0A8J9YEP1</accession>
<proteinExistence type="predicted"/>
<protein>
    <recommendedName>
        <fullName evidence="1">COMM domain-containing protein</fullName>
    </recommendedName>
</protein>
<dbReference type="Proteomes" id="UP000838878">
    <property type="component" value="Chromosome 5"/>
</dbReference>
<feature type="non-terminal residue" evidence="2">
    <location>
        <position position="194"/>
    </location>
</feature>
<dbReference type="PANTHER" id="PTHR12333">
    <property type="entry name" value="COMM DOMAIN CONTAINING PROTEIN 10"/>
    <property type="match status" value="1"/>
</dbReference>
<feature type="domain" description="COMM" evidence="1">
    <location>
        <begin position="134"/>
        <end position="186"/>
    </location>
</feature>
<dbReference type="InterPro" id="IPR037361">
    <property type="entry name" value="COMMD10"/>
</dbReference>
<keyword evidence="3" id="KW-1185">Reference proteome</keyword>
<evidence type="ECO:0000313" key="2">
    <source>
        <dbReference type="EMBL" id="CAH0724976.1"/>
    </source>
</evidence>
<evidence type="ECO:0000313" key="3">
    <source>
        <dbReference type="Proteomes" id="UP000838878"/>
    </source>
</evidence>
<dbReference type="AlphaFoldDB" id="A0A8J9YEP1"/>
<name>A0A8J9YEP1_9NEOP</name>